<dbReference type="EMBL" id="AJAT01000015">
    <property type="protein sequence ID" value="EOL43926.1"/>
    <property type="molecule type" value="Genomic_DNA"/>
</dbReference>
<organism evidence="2 3">
    <name type="scientific">Enterococcus phoeniculicola ATCC BAA-412</name>
    <dbReference type="NCBI Taxonomy" id="1158610"/>
    <lineage>
        <taxon>Bacteria</taxon>
        <taxon>Bacillati</taxon>
        <taxon>Bacillota</taxon>
        <taxon>Bacilli</taxon>
        <taxon>Lactobacillales</taxon>
        <taxon>Enterococcaceae</taxon>
        <taxon>Enterococcus</taxon>
    </lineage>
</organism>
<proteinExistence type="predicted"/>
<accession>R3W7Z9</accession>
<keyword evidence="1" id="KW-0472">Membrane</keyword>
<evidence type="ECO:0000256" key="1">
    <source>
        <dbReference type="SAM" id="Phobius"/>
    </source>
</evidence>
<dbReference type="HOGENOM" id="CLU_3403417_0_0_9"/>
<evidence type="ECO:0000313" key="2">
    <source>
        <dbReference type="EMBL" id="EOL43926.1"/>
    </source>
</evidence>
<keyword evidence="3" id="KW-1185">Reference proteome</keyword>
<gene>
    <name evidence="2" type="ORF">UC3_01908</name>
</gene>
<evidence type="ECO:0000313" key="3">
    <source>
        <dbReference type="Proteomes" id="UP000013785"/>
    </source>
</evidence>
<name>R3W7Z9_9ENTE</name>
<feature type="transmembrane region" description="Helical" evidence="1">
    <location>
        <begin position="6"/>
        <end position="25"/>
    </location>
</feature>
<evidence type="ECO:0008006" key="4">
    <source>
        <dbReference type="Google" id="ProtNLM"/>
    </source>
</evidence>
<protein>
    <recommendedName>
        <fullName evidence="4">Holin-like toxin</fullName>
    </recommendedName>
</protein>
<sequence>MNILYGVAVFFAMILFALLFIQCYLKQKKD</sequence>
<dbReference type="AlphaFoldDB" id="R3W7Z9"/>
<dbReference type="Proteomes" id="UP000013785">
    <property type="component" value="Unassembled WGS sequence"/>
</dbReference>
<keyword evidence="1" id="KW-1133">Transmembrane helix</keyword>
<keyword evidence="1" id="KW-0812">Transmembrane</keyword>
<reference evidence="2 3" key="1">
    <citation type="submission" date="2013-02" db="EMBL/GenBank/DDBJ databases">
        <title>The Genome Sequence of Enterococcus phoeniculicola BAA-412.</title>
        <authorList>
            <consortium name="The Broad Institute Genome Sequencing Platform"/>
            <consortium name="The Broad Institute Genome Sequencing Center for Infectious Disease"/>
            <person name="Earl A.M."/>
            <person name="Gilmore M.S."/>
            <person name="Lebreton F."/>
            <person name="Walker B."/>
            <person name="Young S.K."/>
            <person name="Zeng Q."/>
            <person name="Gargeya S."/>
            <person name="Fitzgerald M."/>
            <person name="Haas B."/>
            <person name="Abouelleil A."/>
            <person name="Alvarado L."/>
            <person name="Arachchi H.M."/>
            <person name="Berlin A.M."/>
            <person name="Chapman S.B."/>
            <person name="Dewar J."/>
            <person name="Goldberg J."/>
            <person name="Griggs A."/>
            <person name="Gujja S."/>
            <person name="Hansen M."/>
            <person name="Howarth C."/>
            <person name="Imamovic A."/>
            <person name="Larimer J."/>
            <person name="McCowan C."/>
            <person name="Murphy C."/>
            <person name="Neiman D."/>
            <person name="Pearson M."/>
            <person name="Priest M."/>
            <person name="Roberts A."/>
            <person name="Saif S."/>
            <person name="Shea T."/>
            <person name="Sisk P."/>
            <person name="Sykes S."/>
            <person name="Wortman J."/>
            <person name="Nusbaum C."/>
            <person name="Birren B."/>
        </authorList>
    </citation>
    <scope>NUCLEOTIDE SEQUENCE [LARGE SCALE GENOMIC DNA]</scope>
    <source>
        <strain evidence="2 3">ATCC BAA-412</strain>
    </source>
</reference>
<comment type="caution">
    <text evidence="2">The sequence shown here is derived from an EMBL/GenBank/DDBJ whole genome shotgun (WGS) entry which is preliminary data.</text>
</comment>